<dbReference type="InterPro" id="IPR011545">
    <property type="entry name" value="DEAD/DEAH_box_helicase_dom"/>
</dbReference>
<dbReference type="PANTHER" id="PTHR47959:SF24">
    <property type="entry name" value="ATP-DEPENDENT RNA HELICASE"/>
    <property type="match status" value="1"/>
</dbReference>
<dbReference type="PROSITE" id="PS00039">
    <property type="entry name" value="DEAD_ATP_HELICASE"/>
    <property type="match status" value="1"/>
</dbReference>
<evidence type="ECO:0000313" key="17">
    <source>
        <dbReference type="Proteomes" id="UP000030699"/>
    </source>
</evidence>
<dbReference type="GO" id="GO:0005634">
    <property type="term" value="C:nucleus"/>
    <property type="evidence" value="ECO:0007669"/>
    <property type="project" value="UniProtKB-SubCell"/>
</dbReference>
<keyword evidence="7" id="KW-0067">ATP-binding</keyword>
<dbReference type="SMART" id="SM00487">
    <property type="entry name" value="DEXDc"/>
    <property type="match status" value="1"/>
</dbReference>
<dbReference type="CDD" id="cd18105">
    <property type="entry name" value="SpoU-like_MRM1"/>
    <property type="match status" value="1"/>
</dbReference>
<dbReference type="Pfam" id="PF08032">
    <property type="entry name" value="SpoU_sub_bind"/>
    <property type="match status" value="1"/>
</dbReference>
<keyword evidence="3" id="KW-0808">Transferase</keyword>
<dbReference type="PANTHER" id="PTHR47959">
    <property type="entry name" value="ATP-DEPENDENT RNA HELICASE RHLE-RELATED"/>
    <property type="match status" value="1"/>
</dbReference>
<evidence type="ECO:0000259" key="15">
    <source>
        <dbReference type="PROSITE" id="PS51195"/>
    </source>
</evidence>
<dbReference type="AlphaFoldDB" id="A0A024WY65"/>
<evidence type="ECO:0000256" key="8">
    <source>
        <dbReference type="ARBA" id="ARBA00022884"/>
    </source>
</evidence>
<keyword evidence="9" id="KW-0539">Nucleus</keyword>
<dbReference type="PROSITE" id="PS51194">
    <property type="entry name" value="HELICASE_CTER"/>
    <property type="match status" value="1"/>
</dbReference>
<dbReference type="Pfam" id="PF00270">
    <property type="entry name" value="DEAD"/>
    <property type="match status" value="1"/>
</dbReference>
<evidence type="ECO:0000313" key="16">
    <source>
        <dbReference type="EMBL" id="ETW51611.1"/>
    </source>
</evidence>
<dbReference type="PROSITE" id="PS51195">
    <property type="entry name" value="Q_MOTIF"/>
    <property type="match status" value="1"/>
</dbReference>
<dbReference type="Gene3D" id="3.30.1330.30">
    <property type="match status" value="1"/>
</dbReference>
<dbReference type="Pfam" id="PF00588">
    <property type="entry name" value="SpoU_methylase"/>
    <property type="match status" value="1"/>
</dbReference>
<dbReference type="InterPro" id="IPR029026">
    <property type="entry name" value="tRNA_m1G_MTases_N"/>
</dbReference>
<dbReference type="Gene3D" id="3.40.1280.10">
    <property type="match status" value="1"/>
</dbReference>
<evidence type="ECO:0000256" key="1">
    <source>
        <dbReference type="ARBA" id="ARBA00004123"/>
    </source>
</evidence>
<dbReference type="EMBL" id="KI925481">
    <property type="protein sequence ID" value="ETW51611.1"/>
    <property type="molecule type" value="Genomic_DNA"/>
</dbReference>
<comment type="subcellular location">
    <subcellularLocation>
        <location evidence="1">Nucleus</location>
    </subcellularLocation>
</comment>
<dbReference type="OrthoDB" id="10261904at2759"/>
<evidence type="ECO:0000256" key="2">
    <source>
        <dbReference type="ARBA" id="ARBA00022603"/>
    </source>
</evidence>
<dbReference type="Gene3D" id="3.40.50.300">
    <property type="entry name" value="P-loop containing nucleotide triphosphate hydrolases"/>
    <property type="match status" value="2"/>
</dbReference>
<dbReference type="InterPro" id="IPR001650">
    <property type="entry name" value="Helicase_C-like"/>
</dbReference>
<evidence type="ECO:0000256" key="4">
    <source>
        <dbReference type="ARBA" id="ARBA00022741"/>
    </source>
</evidence>
<dbReference type="SUPFAM" id="SSF75217">
    <property type="entry name" value="alpha/beta knot"/>
    <property type="match status" value="1"/>
</dbReference>
<evidence type="ECO:0000256" key="5">
    <source>
        <dbReference type="ARBA" id="ARBA00022801"/>
    </source>
</evidence>
<dbReference type="GO" id="GO:0003724">
    <property type="term" value="F:RNA helicase activity"/>
    <property type="evidence" value="ECO:0007669"/>
    <property type="project" value="InterPro"/>
</dbReference>
<accession>A0A024WY65</accession>
<name>A0A024WY65_PLAFA</name>
<dbReference type="InterPro" id="IPR014014">
    <property type="entry name" value="RNA_helicase_DEAD_Q_motif"/>
</dbReference>
<dbReference type="GO" id="GO:0032259">
    <property type="term" value="P:methylation"/>
    <property type="evidence" value="ECO:0007669"/>
    <property type="project" value="UniProtKB-KW"/>
</dbReference>
<protein>
    <recommendedName>
        <fullName evidence="18">RNA helicase</fullName>
    </recommendedName>
</protein>
<evidence type="ECO:0008006" key="18">
    <source>
        <dbReference type="Google" id="ProtNLM"/>
    </source>
</evidence>
<dbReference type="GO" id="GO:0006396">
    <property type="term" value="P:RNA processing"/>
    <property type="evidence" value="ECO:0007669"/>
    <property type="project" value="InterPro"/>
</dbReference>
<dbReference type="SMART" id="SM00490">
    <property type="entry name" value="HELICc"/>
    <property type="match status" value="1"/>
</dbReference>
<dbReference type="GO" id="GO:0003723">
    <property type="term" value="F:RNA binding"/>
    <property type="evidence" value="ECO:0007669"/>
    <property type="project" value="UniProtKB-KW"/>
</dbReference>
<dbReference type="GO" id="GO:0016787">
    <property type="term" value="F:hydrolase activity"/>
    <property type="evidence" value="ECO:0007669"/>
    <property type="project" value="UniProtKB-KW"/>
</dbReference>
<dbReference type="CDD" id="cd18787">
    <property type="entry name" value="SF2_C_DEAD"/>
    <property type="match status" value="1"/>
</dbReference>
<keyword evidence="8" id="KW-0694">RNA-binding</keyword>
<dbReference type="InterPro" id="IPR029064">
    <property type="entry name" value="Ribosomal_eL30-like_sf"/>
</dbReference>
<dbReference type="InterPro" id="IPR029028">
    <property type="entry name" value="Alpha/beta_knot_MTases"/>
</dbReference>
<reference evidence="16 17" key="2">
    <citation type="submission" date="2013-02" db="EMBL/GenBank/DDBJ databases">
        <title>The Genome Sequence of Plasmodium falciparum MaliPS096_E11.</title>
        <authorList>
            <consortium name="The Broad Institute Genome Sequencing Platform"/>
            <consortium name="The Broad Institute Genome Sequencing Center for Infectious Disease"/>
            <person name="Neafsey D."/>
            <person name="Cheeseman I."/>
            <person name="Volkman S."/>
            <person name="Adams J."/>
            <person name="Walker B."/>
            <person name="Young S.K."/>
            <person name="Zeng Q."/>
            <person name="Gargeya S."/>
            <person name="Fitzgerald M."/>
            <person name="Haas B."/>
            <person name="Abouelleil A."/>
            <person name="Alvarado L."/>
            <person name="Arachchi H.M."/>
            <person name="Berlin A.M."/>
            <person name="Chapman S.B."/>
            <person name="Dewar J."/>
            <person name="Goldberg J."/>
            <person name="Griggs A."/>
            <person name="Gujja S."/>
            <person name="Hansen M."/>
            <person name="Howarth C."/>
            <person name="Imamovic A."/>
            <person name="Larimer J."/>
            <person name="McCowan C."/>
            <person name="Murphy C."/>
            <person name="Neiman D."/>
            <person name="Pearson M."/>
            <person name="Priest M."/>
            <person name="Roberts A."/>
            <person name="Saif S."/>
            <person name="Shea T."/>
            <person name="Sisk P."/>
            <person name="Sykes S."/>
            <person name="Wortman J."/>
            <person name="Nusbaum C."/>
            <person name="Birren B."/>
        </authorList>
    </citation>
    <scope>NUCLEOTIDE SEQUENCE [LARGE SCALE GENOMIC DNA]</scope>
    <source>
        <strain evidence="16 17">MaliPS096_E11</strain>
    </source>
</reference>
<dbReference type="SUPFAM" id="SSF52540">
    <property type="entry name" value="P-loop containing nucleoside triphosphate hydrolases"/>
    <property type="match status" value="2"/>
</dbReference>
<comment type="similarity">
    <text evidence="10">Belongs to the DEAD box helicase family. DDX47/RRP3 subfamily.</text>
</comment>
<evidence type="ECO:0000256" key="11">
    <source>
        <dbReference type="PROSITE-ProRule" id="PRU00552"/>
    </source>
</evidence>
<evidence type="ECO:0000256" key="10">
    <source>
        <dbReference type="ARBA" id="ARBA00024350"/>
    </source>
</evidence>
<dbReference type="GO" id="GO:0005829">
    <property type="term" value="C:cytosol"/>
    <property type="evidence" value="ECO:0007669"/>
    <property type="project" value="TreeGrafter"/>
</dbReference>
<dbReference type="Pfam" id="PF00271">
    <property type="entry name" value="Helicase_C"/>
    <property type="match status" value="1"/>
</dbReference>
<feature type="region of interest" description="Disordered" evidence="12">
    <location>
        <begin position="45"/>
        <end position="99"/>
    </location>
</feature>
<dbReference type="FunFam" id="3.30.1330.30:FF:000044">
    <property type="entry name" value="Apicoplast RNA methyltransferase, putative"/>
    <property type="match status" value="1"/>
</dbReference>
<feature type="domain" description="DEAD-box RNA helicase Q" evidence="15">
    <location>
        <begin position="156"/>
        <end position="184"/>
    </location>
</feature>
<feature type="short sequence motif" description="Q motif" evidence="11">
    <location>
        <begin position="156"/>
        <end position="184"/>
    </location>
</feature>
<dbReference type="SMART" id="SM00967">
    <property type="entry name" value="SpoU_sub_bind"/>
    <property type="match status" value="1"/>
</dbReference>
<gene>
    <name evidence="16" type="ORF">PFMALIP_00343</name>
</gene>
<organism evidence="16 17">
    <name type="scientific">Plasmodium falciparum MaliPS096_E11</name>
    <dbReference type="NCBI Taxonomy" id="1036727"/>
    <lineage>
        <taxon>Eukaryota</taxon>
        <taxon>Sar</taxon>
        <taxon>Alveolata</taxon>
        <taxon>Apicomplexa</taxon>
        <taxon>Aconoidasida</taxon>
        <taxon>Haemosporida</taxon>
        <taxon>Plasmodiidae</taxon>
        <taxon>Plasmodium</taxon>
        <taxon>Plasmodium (Laverania)</taxon>
    </lineage>
</organism>
<reference evidence="16 17" key="1">
    <citation type="submission" date="2013-02" db="EMBL/GenBank/DDBJ databases">
        <title>The Genome Annotation of Plasmodium falciparum MaliPS096_E11.</title>
        <authorList>
            <consortium name="The Broad Institute Genome Sequencing Platform"/>
            <consortium name="The Broad Institute Genome Sequencing Center for Infectious Disease"/>
            <person name="Neafsey D."/>
            <person name="Hoffman S."/>
            <person name="Volkman S."/>
            <person name="Rosenthal P."/>
            <person name="Walker B."/>
            <person name="Young S.K."/>
            <person name="Zeng Q."/>
            <person name="Gargeya S."/>
            <person name="Fitzgerald M."/>
            <person name="Haas B."/>
            <person name="Abouelleil A."/>
            <person name="Allen A.W."/>
            <person name="Alvarado L."/>
            <person name="Arachchi H.M."/>
            <person name="Berlin A.M."/>
            <person name="Chapman S.B."/>
            <person name="Gainer-Dewar J."/>
            <person name="Goldberg J."/>
            <person name="Griggs A."/>
            <person name="Gujja S."/>
            <person name="Hansen M."/>
            <person name="Howarth C."/>
            <person name="Imamovic A."/>
            <person name="Ireland A."/>
            <person name="Larimer J."/>
            <person name="McCowan C."/>
            <person name="Murphy C."/>
            <person name="Pearson M."/>
            <person name="Poon T.W."/>
            <person name="Priest M."/>
            <person name="Roberts A."/>
            <person name="Saif S."/>
            <person name="Shea T."/>
            <person name="Sisk P."/>
            <person name="Sykes S."/>
            <person name="Wortman J."/>
            <person name="Nusbaum C."/>
            <person name="Birren B."/>
        </authorList>
    </citation>
    <scope>NUCLEOTIDE SEQUENCE [LARGE SCALE GENOMIC DNA]</scope>
    <source>
        <strain evidence="16 17">MaliPS096_E11</strain>
    </source>
</reference>
<keyword evidence="2" id="KW-0489">Methyltransferase</keyword>
<dbReference type="SUPFAM" id="SSF55315">
    <property type="entry name" value="L30e-like"/>
    <property type="match status" value="1"/>
</dbReference>
<dbReference type="InterPro" id="IPR014001">
    <property type="entry name" value="Helicase_ATP-bd"/>
</dbReference>
<dbReference type="InterPro" id="IPR000629">
    <property type="entry name" value="RNA-helicase_DEAD-box_CS"/>
</dbReference>
<evidence type="ECO:0000256" key="3">
    <source>
        <dbReference type="ARBA" id="ARBA00022679"/>
    </source>
</evidence>
<keyword evidence="6" id="KW-0347">Helicase</keyword>
<dbReference type="PROSITE" id="PS51192">
    <property type="entry name" value="HELICASE_ATP_BIND_1"/>
    <property type="match status" value="1"/>
</dbReference>
<evidence type="ECO:0000256" key="12">
    <source>
        <dbReference type="SAM" id="MobiDB-lite"/>
    </source>
</evidence>
<feature type="compositionally biased region" description="Basic residues" evidence="12">
    <location>
        <begin position="63"/>
        <end position="76"/>
    </location>
</feature>
<dbReference type="FunFam" id="3.40.50.300:FF:000681">
    <property type="entry name" value="probable ATP-dependent RNA helicase DDX47"/>
    <property type="match status" value="1"/>
</dbReference>
<evidence type="ECO:0000256" key="6">
    <source>
        <dbReference type="ARBA" id="ARBA00022806"/>
    </source>
</evidence>
<feature type="domain" description="Helicase C-terminal" evidence="14">
    <location>
        <begin position="385"/>
        <end position="529"/>
    </location>
</feature>
<evidence type="ECO:0000256" key="9">
    <source>
        <dbReference type="ARBA" id="ARBA00023242"/>
    </source>
</evidence>
<keyword evidence="5" id="KW-0378">Hydrolase</keyword>
<dbReference type="Proteomes" id="UP000030699">
    <property type="component" value="Unassembled WGS sequence"/>
</dbReference>
<keyword evidence="4" id="KW-0547">Nucleotide-binding</keyword>
<dbReference type="InterPro" id="IPR001537">
    <property type="entry name" value="SpoU_MeTrfase"/>
</dbReference>
<dbReference type="InterPro" id="IPR050079">
    <property type="entry name" value="DEAD_box_RNA_helicase"/>
</dbReference>
<sequence>MKYKNYNTATILENFDKKLNKNYKVFNNEEIKKMDEEYEHKIKKKEQLKLQKKQIKKQEHKNEKKKKNKNLNKKHNQNNTNNSDNSFHNSDNNINQNGNYTNNSDYNIINNNHDNINFIHGNKNKNHDNSFHNNDDVKNGEVKNLVTNEEREKQNVTFEDLNICEEILESIKELGWKKPTEIQREILPHAFLKKDIIGLSETGSGKTACFIIPILQDLKVNKQSFYALVISPTRELCIQISQNFQALGMNLLINICTIYGGVDIVTQSLNLAKKPNVIVSTPGRILDHLNNTKGFNLKNLKYLVFDEADKLLSQDFESSINKLLLILPPNRITFLFSATMTKNVAKLKKACLKNPVKVEVSNKYSTVSTLIETYIFLPLKYKYTYLSSLCFHYQTRNIIIFTNTCATAQKLNFFCRNLGLKSICLHGKLTQNQRLSSLNSFKVNKYNILISTQVGARGLDLQDIKIVINFDICSCKEYIHRVGRTARAGRSGKSITFVTQYDVENFLAIEKQLNKKIDKFTDLDENDVLLYHEQTIEALRYHNVCKIKNQSCFLNPCTHKNNDKRNSYLYTHYTRNNSSINIRRNNFLDKQNDNISDYIYGLNSVYAVLKKNERTIEEVIVNKNIKLNRKIHKQNYEYIFDELKKRNVSIQYMEKYKMNELVGGFPHNDIIMKTHYRYMNNYKDFIKNIKHLPNKNNIFICLHDVYDNMNIGNVCRSIFFFGGHTIFLKKKKKVNEKKNNVKIDTPILHSSVGSSEFLNFYHINNMANFMNHMKLNGFTIYSTSCHKNNTSCHKYINLNNIKIRENEKILIILGNESKGLKEDILENSDYCVYINNLSYNENTQFHIDSLNVNNVCSIMLNHFYSI</sequence>
<feature type="compositionally biased region" description="Low complexity" evidence="12">
    <location>
        <begin position="77"/>
        <end position="99"/>
    </location>
</feature>
<dbReference type="InterPro" id="IPR027417">
    <property type="entry name" value="P-loop_NTPase"/>
</dbReference>
<dbReference type="GO" id="GO:0008173">
    <property type="term" value="F:RNA methyltransferase activity"/>
    <property type="evidence" value="ECO:0007669"/>
    <property type="project" value="InterPro"/>
</dbReference>
<evidence type="ECO:0000256" key="7">
    <source>
        <dbReference type="ARBA" id="ARBA00022840"/>
    </source>
</evidence>
<evidence type="ECO:0000259" key="13">
    <source>
        <dbReference type="PROSITE" id="PS51192"/>
    </source>
</evidence>
<dbReference type="InterPro" id="IPR013123">
    <property type="entry name" value="SpoU_subst-bd"/>
</dbReference>
<dbReference type="FunFam" id="3.40.50.300:FF:001804">
    <property type="entry name" value="ATP-dependent RNA helicase DDX47"/>
    <property type="match status" value="1"/>
</dbReference>
<proteinExistence type="inferred from homology"/>
<feature type="domain" description="Helicase ATP-binding" evidence="13">
    <location>
        <begin position="187"/>
        <end position="358"/>
    </location>
</feature>
<dbReference type="GO" id="GO:0005524">
    <property type="term" value="F:ATP binding"/>
    <property type="evidence" value="ECO:0007669"/>
    <property type="project" value="UniProtKB-KW"/>
</dbReference>
<dbReference type="InterPro" id="IPR047261">
    <property type="entry name" value="MRM1_MeTrfase_dom"/>
</dbReference>
<evidence type="ECO:0000259" key="14">
    <source>
        <dbReference type="PROSITE" id="PS51194"/>
    </source>
</evidence>